<gene>
    <name evidence="1" type="ORF">SAMN06269173_101253</name>
</gene>
<keyword evidence="2" id="KW-1185">Reference proteome</keyword>
<proteinExistence type="predicted"/>
<name>A0A238V9F8_9BACT</name>
<sequence>MYESEYEPRLFDADGDLTKRWHIDYRIWNTDKQAFVRKQ</sequence>
<accession>A0A238V9F8</accession>
<reference evidence="2" key="1">
    <citation type="submission" date="2017-06" db="EMBL/GenBank/DDBJ databases">
        <authorList>
            <person name="Varghese N."/>
            <person name="Submissions S."/>
        </authorList>
    </citation>
    <scope>NUCLEOTIDE SEQUENCE [LARGE SCALE GENOMIC DNA]</scope>
    <source>
        <strain evidence="2">DSM 28041</strain>
    </source>
</reference>
<evidence type="ECO:0000313" key="2">
    <source>
        <dbReference type="Proteomes" id="UP000198310"/>
    </source>
</evidence>
<evidence type="ECO:0000313" key="1">
    <source>
        <dbReference type="EMBL" id="SNR30273.1"/>
    </source>
</evidence>
<protein>
    <submittedName>
        <fullName evidence="1">Uncharacterized protein</fullName>
    </submittedName>
</protein>
<dbReference type="AlphaFoldDB" id="A0A238V9F8"/>
<dbReference type="Proteomes" id="UP000198310">
    <property type="component" value="Unassembled WGS sequence"/>
</dbReference>
<dbReference type="EMBL" id="FZNS01000001">
    <property type="protein sequence ID" value="SNR30273.1"/>
    <property type="molecule type" value="Genomic_DNA"/>
</dbReference>
<organism evidence="1 2">
    <name type="scientific">Hymenobacter mucosus</name>
    <dbReference type="NCBI Taxonomy" id="1411120"/>
    <lineage>
        <taxon>Bacteria</taxon>
        <taxon>Pseudomonadati</taxon>
        <taxon>Bacteroidota</taxon>
        <taxon>Cytophagia</taxon>
        <taxon>Cytophagales</taxon>
        <taxon>Hymenobacteraceae</taxon>
        <taxon>Hymenobacter</taxon>
    </lineage>
</organism>